<sequence length="133" mass="14131">MPSRKRKALRWAEAGRAAALALLLGSATAVAADAPPGEPQASIAIGEQPADSLRIGVAPKQTFVVGEKRTNCRDLPQLLQPYTQKNFIVVGVEGSSVRVSDLICIARIAKQRGGLTYVPHEDGTLRTATVDEN</sequence>
<dbReference type="EMBL" id="SNZH01000002">
    <property type="protein sequence ID" value="TDR47825.1"/>
    <property type="molecule type" value="Genomic_DNA"/>
</dbReference>
<dbReference type="Proteomes" id="UP000295293">
    <property type="component" value="Unassembled WGS sequence"/>
</dbReference>
<evidence type="ECO:0000256" key="1">
    <source>
        <dbReference type="SAM" id="SignalP"/>
    </source>
</evidence>
<feature type="signal peptide" evidence="1">
    <location>
        <begin position="1"/>
        <end position="31"/>
    </location>
</feature>
<evidence type="ECO:0000313" key="2">
    <source>
        <dbReference type="EMBL" id="TDR47825.1"/>
    </source>
</evidence>
<proteinExistence type="predicted"/>
<keyword evidence="3" id="KW-1185">Reference proteome</keyword>
<reference evidence="2 3" key="1">
    <citation type="submission" date="2019-03" db="EMBL/GenBank/DDBJ databases">
        <title>Genomic Encyclopedia of Type Strains, Phase IV (KMG-IV): sequencing the most valuable type-strain genomes for metagenomic binning, comparative biology and taxonomic classification.</title>
        <authorList>
            <person name="Goeker M."/>
        </authorList>
    </citation>
    <scope>NUCLEOTIDE SEQUENCE [LARGE SCALE GENOMIC DNA]</scope>
    <source>
        <strain evidence="2 3">DSM 21667</strain>
    </source>
</reference>
<feature type="chain" id="PRO_5020559349" evidence="1">
    <location>
        <begin position="32"/>
        <end position="133"/>
    </location>
</feature>
<protein>
    <submittedName>
        <fullName evidence="2">Uncharacterized protein</fullName>
    </submittedName>
</protein>
<organism evidence="2 3">
    <name type="scientific">Tahibacter aquaticus</name>
    <dbReference type="NCBI Taxonomy" id="520092"/>
    <lineage>
        <taxon>Bacteria</taxon>
        <taxon>Pseudomonadati</taxon>
        <taxon>Pseudomonadota</taxon>
        <taxon>Gammaproteobacteria</taxon>
        <taxon>Lysobacterales</taxon>
        <taxon>Rhodanobacteraceae</taxon>
        <taxon>Tahibacter</taxon>
    </lineage>
</organism>
<dbReference type="AlphaFoldDB" id="A0A4R6Z7R9"/>
<comment type="caution">
    <text evidence="2">The sequence shown here is derived from an EMBL/GenBank/DDBJ whole genome shotgun (WGS) entry which is preliminary data.</text>
</comment>
<gene>
    <name evidence="2" type="ORF">DFR29_102487</name>
</gene>
<keyword evidence="1" id="KW-0732">Signal</keyword>
<evidence type="ECO:0000313" key="3">
    <source>
        <dbReference type="Proteomes" id="UP000295293"/>
    </source>
</evidence>
<name>A0A4R6Z7R9_9GAMM</name>
<accession>A0A4R6Z7R9</accession>